<feature type="binding site" evidence="7">
    <location>
        <position position="109"/>
    </location>
    <ligand>
        <name>Zn(2+)</name>
        <dbReference type="ChEBI" id="CHEBI:29105"/>
    </ligand>
</feature>
<dbReference type="SUPFAM" id="SSF57825">
    <property type="entry name" value="Aspartate carbamoyltransferase, Regulatory-chain, C-terminal domain"/>
    <property type="match status" value="1"/>
</dbReference>
<keyword evidence="5 7" id="KW-0862">Zinc</keyword>
<dbReference type="AlphaFoldDB" id="A0A0E3L9N9"/>
<evidence type="ECO:0000313" key="10">
    <source>
        <dbReference type="EMBL" id="AKB30601.1"/>
    </source>
</evidence>
<dbReference type="GeneID" id="41607999"/>
<name>A0A0E3L9N9_9EURY</name>
<reference evidence="10 11" key="1">
    <citation type="submission" date="2014-07" db="EMBL/GenBank/DDBJ databases">
        <title>Methanogenic archaea and the global carbon cycle.</title>
        <authorList>
            <person name="Henriksen J.R."/>
            <person name="Luke J."/>
            <person name="Reinhart S."/>
            <person name="Benedict M.N."/>
            <person name="Youngblut N.D."/>
            <person name="Metcalf M.E."/>
            <person name="Whitaker R.J."/>
            <person name="Metcalf W.W."/>
        </authorList>
    </citation>
    <scope>NUCLEOTIDE SEQUENCE [LARGE SCALE GENOMIC DNA]</scope>
    <source>
        <strain evidence="10 11">T4/M</strain>
    </source>
</reference>
<keyword evidence="11" id="KW-1185">Reference proteome</keyword>
<dbReference type="HAMAP" id="MF_00002">
    <property type="entry name" value="Asp_carb_tr_reg"/>
    <property type="match status" value="1"/>
</dbReference>
<evidence type="ECO:0000259" key="9">
    <source>
        <dbReference type="Pfam" id="PF02748"/>
    </source>
</evidence>
<dbReference type="PANTHER" id="PTHR35805">
    <property type="entry name" value="ASPARTATE CARBAMOYLTRANSFERASE REGULATORY CHAIN"/>
    <property type="match status" value="1"/>
</dbReference>
<dbReference type="InterPro" id="IPR036793">
    <property type="entry name" value="Asp_carbatrfase_reg_N_sf"/>
</dbReference>
<comment type="subunit">
    <text evidence="7">Contains catalytic and regulatory chains.</text>
</comment>
<comment type="cofactor">
    <cofactor evidence="7">
        <name>Zn(2+)</name>
        <dbReference type="ChEBI" id="CHEBI:29105"/>
    </cofactor>
    <text evidence="7">Binds 1 zinc ion per subunit.</text>
</comment>
<dbReference type="InterPro" id="IPR002801">
    <property type="entry name" value="Asp_carbamoylTrfase_reg"/>
</dbReference>
<dbReference type="InterPro" id="IPR036792">
    <property type="entry name" value="Asp_carbatrfase_reg_C_sf"/>
</dbReference>
<dbReference type="GO" id="GO:0009347">
    <property type="term" value="C:aspartate carbamoyltransferase complex"/>
    <property type="evidence" value="ECO:0007669"/>
    <property type="project" value="InterPro"/>
</dbReference>
<dbReference type="HOGENOM" id="CLU_128576_0_0_2"/>
<organism evidence="10 11">
    <name type="scientific">Methanosarcina siciliae T4/M</name>
    <dbReference type="NCBI Taxonomy" id="1434120"/>
    <lineage>
        <taxon>Archaea</taxon>
        <taxon>Methanobacteriati</taxon>
        <taxon>Methanobacteriota</taxon>
        <taxon>Stenosarchaea group</taxon>
        <taxon>Methanomicrobia</taxon>
        <taxon>Methanosarcinales</taxon>
        <taxon>Methanosarcinaceae</taxon>
        <taxon>Methanosarcina</taxon>
    </lineage>
</organism>
<comment type="similarity">
    <text evidence="2 7">Belongs to the PyrI family.</text>
</comment>
<protein>
    <recommendedName>
        <fullName evidence="3 7">Aspartate carbamoyltransferase regulatory chain</fullName>
    </recommendedName>
</protein>
<keyword evidence="4 7" id="KW-0479">Metal-binding</keyword>
<evidence type="ECO:0000256" key="1">
    <source>
        <dbReference type="ARBA" id="ARBA00002565"/>
    </source>
</evidence>
<comment type="function">
    <text evidence="1 7">Involved in allosteric regulation of aspartate carbamoyltransferase.</text>
</comment>
<accession>A0A0E3L9N9</accession>
<dbReference type="SUPFAM" id="SSF54893">
    <property type="entry name" value="Aspartate carbamoyltransferase, Regulatory-chain, N-terminal domain"/>
    <property type="match status" value="1"/>
</dbReference>
<evidence type="ECO:0000256" key="6">
    <source>
        <dbReference type="ARBA" id="ARBA00022975"/>
    </source>
</evidence>
<keyword evidence="6 7" id="KW-0665">Pyrimidine biosynthesis</keyword>
<dbReference type="Pfam" id="PF01948">
    <property type="entry name" value="PyrI"/>
    <property type="match status" value="1"/>
</dbReference>
<evidence type="ECO:0000256" key="7">
    <source>
        <dbReference type="HAMAP-Rule" id="MF_00002"/>
    </source>
</evidence>
<dbReference type="InterPro" id="IPR020545">
    <property type="entry name" value="Asp_carbamoyltransf_reg_N"/>
</dbReference>
<dbReference type="Gene3D" id="3.30.70.140">
    <property type="entry name" value="Aspartate carbamoyltransferase regulatory subunit, N-terminal domain"/>
    <property type="match status" value="1"/>
</dbReference>
<dbReference type="NCBIfam" id="TIGR00240">
    <property type="entry name" value="ATCase_reg"/>
    <property type="match status" value="1"/>
</dbReference>
<evidence type="ECO:0000313" key="11">
    <source>
        <dbReference type="Proteomes" id="UP000033111"/>
    </source>
</evidence>
<proteinExistence type="inferred from homology"/>
<dbReference type="Proteomes" id="UP000033111">
    <property type="component" value="Chromosome"/>
</dbReference>
<dbReference type="PATRIC" id="fig|1434120.4.peg.5032"/>
<dbReference type="GO" id="GO:0006221">
    <property type="term" value="P:pyrimidine nucleotide biosynthetic process"/>
    <property type="evidence" value="ECO:0007669"/>
    <property type="project" value="UniProtKB-UniRule"/>
</dbReference>
<dbReference type="GO" id="GO:0006207">
    <property type="term" value="P:'de novo' pyrimidine nucleobase biosynthetic process"/>
    <property type="evidence" value="ECO:0007669"/>
    <property type="project" value="InterPro"/>
</dbReference>
<dbReference type="GO" id="GO:0046872">
    <property type="term" value="F:metal ion binding"/>
    <property type="evidence" value="ECO:0007669"/>
    <property type="project" value="UniProtKB-KW"/>
</dbReference>
<dbReference type="Pfam" id="PF02748">
    <property type="entry name" value="PyrI_C"/>
    <property type="match status" value="1"/>
</dbReference>
<feature type="binding site" evidence="7">
    <location>
        <position position="143"/>
    </location>
    <ligand>
        <name>Zn(2+)</name>
        <dbReference type="ChEBI" id="CHEBI:29105"/>
    </ligand>
</feature>
<feature type="domain" description="Aspartate carbamoyltransferase regulatory subunit C-terminal" evidence="9">
    <location>
        <begin position="103"/>
        <end position="150"/>
    </location>
</feature>
<evidence type="ECO:0000256" key="2">
    <source>
        <dbReference type="ARBA" id="ARBA00010498"/>
    </source>
</evidence>
<dbReference type="KEGG" id="msw:MSSIT_3882"/>
<feature type="binding site" evidence="7">
    <location>
        <position position="114"/>
    </location>
    <ligand>
        <name>Zn(2+)</name>
        <dbReference type="ChEBI" id="CHEBI:29105"/>
    </ligand>
</feature>
<dbReference type="Gene3D" id="2.30.30.20">
    <property type="entry name" value="Aspartate carbamoyltransferase regulatory subunit, C-terminal domain"/>
    <property type="match status" value="1"/>
</dbReference>
<feature type="binding site" evidence="7">
    <location>
        <position position="140"/>
    </location>
    <ligand>
        <name>Zn(2+)</name>
        <dbReference type="ChEBI" id="CHEBI:29105"/>
    </ligand>
</feature>
<dbReference type="OrthoDB" id="7000at2157"/>
<gene>
    <name evidence="7" type="primary">pyrI</name>
    <name evidence="10" type="ORF">MSSIT_3882</name>
</gene>
<keyword evidence="10" id="KW-0808">Transferase</keyword>
<sequence>MKEKRDLKIQAIENGTVIDHITAGQALNVLRILGISSAFRTTVSFVMNAPGARGKKDVVKIEGKELSVEELNRIALISPKATINIIRDFEVVQKNKVVLPSYVEGVVRCMNSNCISNSNEPIKSKFLVLQSEEEGVSLHCLYCDHVISEEIAENLL</sequence>
<evidence type="ECO:0000256" key="3">
    <source>
        <dbReference type="ARBA" id="ARBA00021764"/>
    </source>
</evidence>
<dbReference type="PANTHER" id="PTHR35805:SF1">
    <property type="entry name" value="ASPARTATE CARBAMOYLTRANSFERASE REGULATORY CHAIN"/>
    <property type="match status" value="1"/>
</dbReference>
<evidence type="ECO:0000259" key="8">
    <source>
        <dbReference type="Pfam" id="PF01948"/>
    </source>
</evidence>
<dbReference type="GO" id="GO:0016740">
    <property type="term" value="F:transferase activity"/>
    <property type="evidence" value="ECO:0007669"/>
    <property type="project" value="UniProtKB-KW"/>
</dbReference>
<evidence type="ECO:0000256" key="4">
    <source>
        <dbReference type="ARBA" id="ARBA00022723"/>
    </source>
</evidence>
<dbReference type="GeneID" id="24862835"/>
<feature type="domain" description="Aspartate carbamoyltransferase regulatory subunit N-terminal" evidence="8">
    <location>
        <begin position="7"/>
        <end position="97"/>
    </location>
</feature>
<evidence type="ECO:0000256" key="5">
    <source>
        <dbReference type="ARBA" id="ARBA00022833"/>
    </source>
</evidence>
<dbReference type="EMBL" id="CP009506">
    <property type="protein sequence ID" value="AKB30601.1"/>
    <property type="molecule type" value="Genomic_DNA"/>
</dbReference>
<dbReference type="InterPro" id="IPR020542">
    <property type="entry name" value="Asp_carbamoyltrfase_reg_C"/>
</dbReference>
<dbReference type="RefSeq" id="WP_048174309.1">
    <property type="nucleotide sequence ID" value="NZ_CP009506.1"/>
</dbReference>